<dbReference type="GeneID" id="30145471"/>
<keyword evidence="1" id="KW-0863">Zinc-finger</keyword>
<evidence type="ECO:0000259" key="4">
    <source>
        <dbReference type="PROSITE" id="PS51183"/>
    </source>
</evidence>
<dbReference type="EMBL" id="KV454426">
    <property type="protein sequence ID" value="ODQ82879.1"/>
    <property type="molecule type" value="Genomic_DNA"/>
</dbReference>
<feature type="region of interest" description="Disordered" evidence="2">
    <location>
        <begin position="106"/>
        <end position="135"/>
    </location>
</feature>
<evidence type="ECO:0000313" key="5">
    <source>
        <dbReference type="EMBL" id="ODQ82879.1"/>
    </source>
</evidence>
<accession>A0A1E3QYW4</accession>
<proteinExistence type="predicted"/>
<name>A0A1E3QYW4_9ASCO</name>
<dbReference type="RefSeq" id="XP_018988207.1">
    <property type="nucleotide sequence ID" value="XM_019127618.1"/>
</dbReference>
<evidence type="ECO:0000313" key="6">
    <source>
        <dbReference type="Proteomes" id="UP000094336"/>
    </source>
</evidence>
<sequence>MTDNKLTLPSINFIIPLLQSEDGSNGSRTYEEPSREISPPTLPSLKDSVLAKSPNGLPPHQLQHPTSFYPQSTPSVPYGLPPMRQVHSGTPSADQVFHHQHLTGEPYRSVTPSLQPLPAPQSPHAASYSSHSSPSNNLAPLASISLTQHHYHPSLMSPKNTVNAEAPVIHLNEQDFAHPLRFLESLKQMAQGYGMVKVVPGWFRGPAEPLQGSHQLTSQRTYPLGPPESMSSTSEEESDYGRVVLGMTPVDMSDSEKLPLAHRDESLIHPIIPEKMFSKRKRRKKHEVTNRIYQCNYKDCSKSYSCLSHLNTHIAQLRHGKRRSGDEFKQKLLEHDRIVQGRHPIDDTAKPMKNPQLLDPRPQQSDDED</sequence>
<dbReference type="AlphaFoldDB" id="A0A1E3QYW4"/>
<dbReference type="PROSITE" id="PS00028">
    <property type="entry name" value="ZINC_FINGER_C2H2_1"/>
    <property type="match status" value="1"/>
</dbReference>
<feature type="region of interest" description="Disordered" evidence="2">
    <location>
        <begin position="210"/>
        <end position="239"/>
    </location>
</feature>
<dbReference type="STRING" id="984486.A0A1E3QYW4"/>
<dbReference type="Pfam" id="PF02375">
    <property type="entry name" value="JmjN"/>
    <property type="match status" value="1"/>
</dbReference>
<dbReference type="PROSITE" id="PS50157">
    <property type="entry name" value="ZINC_FINGER_C2H2_2"/>
    <property type="match status" value="1"/>
</dbReference>
<keyword evidence="1" id="KW-0862">Zinc</keyword>
<dbReference type="OrthoDB" id="1939603at2759"/>
<protein>
    <recommendedName>
        <fullName evidence="7">C2H2-type domain-containing protein</fullName>
    </recommendedName>
</protein>
<feature type="compositionally biased region" description="Low complexity" evidence="2">
    <location>
        <begin position="122"/>
        <end position="135"/>
    </location>
</feature>
<feature type="region of interest" description="Disordered" evidence="2">
    <location>
        <begin position="337"/>
        <end position="369"/>
    </location>
</feature>
<dbReference type="InterPro" id="IPR013087">
    <property type="entry name" value="Znf_C2H2_type"/>
</dbReference>
<gene>
    <name evidence="5" type="ORF">BABINDRAFT_159374</name>
</gene>
<organism evidence="5 6">
    <name type="scientific">Babjeviella inositovora NRRL Y-12698</name>
    <dbReference type="NCBI Taxonomy" id="984486"/>
    <lineage>
        <taxon>Eukaryota</taxon>
        <taxon>Fungi</taxon>
        <taxon>Dikarya</taxon>
        <taxon>Ascomycota</taxon>
        <taxon>Saccharomycotina</taxon>
        <taxon>Pichiomycetes</taxon>
        <taxon>Serinales incertae sedis</taxon>
        <taxon>Babjeviella</taxon>
    </lineage>
</organism>
<dbReference type="GO" id="GO:0008270">
    <property type="term" value="F:zinc ion binding"/>
    <property type="evidence" value="ECO:0007669"/>
    <property type="project" value="UniProtKB-KW"/>
</dbReference>
<feature type="domain" description="C2H2-type" evidence="3">
    <location>
        <begin position="293"/>
        <end position="324"/>
    </location>
</feature>
<feature type="compositionally biased region" description="Basic and acidic residues" evidence="2">
    <location>
        <begin position="337"/>
        <end position="350"/>
    </location>
</feature>
<evidence type="ECO:0000256" key="1">
    <source>
        <dbReference type="PROSITE-ProRule" id="PRU00042"/>
    </source>
</evidence>
<evidence type="ECO:0008006" key="7">
    <source>
        <dbReference type="Google" id="ProtNLM"/>
    </source>
</evidence>
<feature type="compositionally biased region" description="Polar residues" evidence="2">
    <location>
        <begin position="212"/>
        <end position="221"/>
    </location>
</feature>
<reference evidence="6" key="1">
    <citation type="submission" date="2016-05" db="EMBL/GenBank/DDBJ databases">
        <title>Comparative genomics of biotechnologically important yeasts.</title>
        <authorList>
            <consortium name="DOE Joint Genome Institute"/>
            <person name="Riley R."/>
            <person name="Haridas S."/>
            <person name="Wolfe K.H."/>
            <person name="Lopes M.R."/>
            <person name="Hittinger C.T."/>
            <person name="Goker M."/>
            <person name="Salamov A."/>
            <person name="Wisecaver J."/>
            <person name="Long T.M."/>
            <person name="Aerts A.L."/>
            <person name="Barry K."/>
            <person name="Choi C."/>
            <person name="Clum A."/>
            <person name="Coughlan A.Y."/>
            <person name="Deshpande S."/>
            <person name="Douglass A.P."/>
            <person name="Hanson S.J."/>
            <person name="Klenk H.-P."/>
            <person name="Labutti K."/>
            <person name="Lapidus A."/>
            <person name="Lindquist E."/>
            <person name="Lipzen A."/>
            <person name="Meier-Kolthoff J.P."/>
            <person name="Ohm R.A."/>
            <person name="Otillar R.P."/>
            <person name="Pangilinan J."/>
            <person name="Peng Y."/>
            <person name="Rokas A."/>
            <person name="Rosa C.A."/>
            <person name="Scheuner C."/>
            <person name="Sibirny A.A."/>
            <person name="Slot J.C."/>
            <person name="Stielow J.B."/>
            <person name="Sun H."/>
            <person name="Kurtzman C.P."/>
            <person name="Blackwell M."/>
            <person name="Grigoriev I.V."/>
            <person name="Jeffries T.W."/>
        </authorList>
    </citation>
    <scope>NUCLEOTIDE SEQUENCE [LARGE SCALE GENOMIC DNA]</scope>
    <source>
        <strain evidence="6">NRRL Y-12698</strain>
    </source>
</reference>
<evidence type="ECO:0000256" key="2">
    <source>
        <dbReference type="SAM" id="MobiDB-lite"/>
    </source>
</evidence>
<evidence type="ECO:0000259" key="3">
    <source>
        <dbReference type="PROSITE" id="PS50157"/>
    </source>
</evidence>
<feature type="domain" description="JmjN" evidence="4">
    <location>
        <begin position="166"/>
        <end position="207"/>
    </location>
</feature>
<keyword evidence="6" id="KW-1185">Reference proteome</keyword>
<feature type="compositionally biased region" description="Polar residues" evidence="2">
    <location>
        <begin position="63"/>
        <end position="75"/>
    </location>
</feature>
<dbReference type="InterPro" id="IPR003349">
    <property type="entry name" value="JmjN"/>
</dbReference>
<dbReference type="PROSITE" id="PS51183">
    <property type="entry name" value="JMJN"/>
    <property type="match status" value="1"/>
</dbReference>
<keyword evidence="1" id="KW-0479">Metal-binding</keyword>
<feature type="region of interest" description="Disordered" evidence="2">
    <location>
        <begin position="20"/>
        <end position="75"/>
    </location>
</feature>
<dbReference type="Proteomes" id="UP000094336">
    <property type="component" value="Unassembled WGS sequence"/>
</dbReference>